<evidence type="ECO:0000259" key="2">
    <source>
        <dbReference type="Pfam" id="PF05225"/>
    </source>
</evidence>
<proteinExistence type="predicted"/>
<keyword evidence="1" id="KW-0175">Coiled coil</keyword>
<dbReference type="Gene3D" id="6.10.280.50">
    <property type="match status" value="1"/>
</dbReference>
<feature type="coiled-coil region" evidence="1">
    <location>
        <begin position="43"/>
        <end position="92"/>
    </location>
</feature>
<gene>
    <name evidence="3" type="primary">ydcH_2</name>
    <name evidence="3" type="ORF">NCTC10672_02092</name>
</gene>
<dbReference type="SUPFAM" id="SSF46689">
    <property type="entry name" value="Homeodomain-like"/>
    <property type="match status" value="1"/>
</dbReference>
<dbReference type="InterPro" id="IPR007420">
    <property type="entry name" value="DUF465"/>
</dbReference>
<dbReference type="InterPro" id="IPR038444">
    <property type="entry name" value="DUF465_sf"/>
</dbReference>
<dbReference type="Pfam" id="PF04325">
    <property type="entry name" value="DUF465"/>
    <property type="match status" value="1"/>
</dbReference>
<dbReference type="InterPro" id="IPR009057">
    <property type="entry name" value="Homeodomain-like_sf"/>
</dbReference>
<organism evidence="3 4">
    <name type="scientific">Haemophilus parainfluenzae</name>
    <dbReference type="NCBI Taxonomy" id="729"/>
    <lineage>
        <taxon>Bacteria</taxon>
        <taxon>Pseudomonadati</taxon>
        <taxon>Pseudomonadota</taxon>
        <taxon>Gammaproteobacteria</taxon>
        <taxon>Pasteurellales</taxon>
        <taxon>Pasteurellaceae</taxon>
        <taxon>Haemophilus</taxon>
    </lineage>
</organism>
<evidence type="ECO:0000313" key="4">
    <source>
        <dbReference type="Proteomes" id="UP000254186"/>
    </source>
</evidence>
<sequence>MGKHYTIEFKLQALQPILNRKMSIRKVARFYNIPSNALVGTWLKRFFEKHNELDHEIKNMQENIQLATHMEIEALKKEKLRIKDELYEYLKKKSQE</sequence>
<dbReference type="AlphaFoldDB" id="A0A377JJW0"/>
<dbReference type="GO" id="GO:0003677">
    <property type="term" value="F:DNA binding"/>
    <property type="evidence" value="ECO:0007669"/>
    <property type="project" value="InterPro"/>
</dbReference>
<protein>
    <submittedName>
        <fullName evidence="3">Putative YdcH</fullName>
    </submittedName>
</protein>
<dbReference type="InterPro" id="IPR007889">
    <property type="entry name" value="HTH_Psq"/>
</dbReference>
<feature type="domain" description="HTH psq-type" evidence="2">
    <location>
        <begin position="13"/>
        <end position="42"/>
    </location>
</feature>
<accession>A0A377JJW0</accession>
<name>A0A377JJW0_HAEPA</name>
<evidence type="ECO:0000256" key="1">
    <source>
        <dbReference type="SAM" id="Coils"/>
    </source>
</evidence>
<dbReference type="Pfam" id="PF05225">
    <property type="entry name" value="HTH_psq"/>
    <property type="match status" value="1"/>
</dbReference>
<dbReference type="Proteomes" id="UP000254186">
    <property type="component" value="Unassembled WGS sequence"/>
</dbReference>
<reference evidence="3 4" key="1">
    <citation type="submission" date="2018-06" db="EMBL/GenBank/DDBJ databases">
        <authorList>
            <consortium name="Pathogen Informatics"/>
            <person name="Doyle S."/>
        </authorList>
    </citation>
    <scope>NUCLEOTIDE SEQUENCE [LARGE SCALE GENOMIC DNA]</scope>
    <source>
        <strain evidence="3 4">NCTC10672</strain>
    </source>
</reference>
<dbReference type="EMBL" id="UGHY01000002">
    <property type="protein sequence ID" value="STP06074.1"/>
    <property type="molecule type" value="Genomic_DNA"/>
</dbReference>
<evidence type="ECO:0000313" key="3">
    <source>
        <dbReference type="EMBL" id="STP06074.1"/>
    </source>
</evidence>